<dbReference type="Pfam" id="PF23081">
    <property type="entry name" value="HTH_KIF26A_B_1st"/>
    <property type="match status" value="1"/>
</dbReference>
<sequence>MKPPASTVEAWGNVDGRCGVCSTHFSQLKQEAIRTILTQDRAIWAPPTTANIPSTSLDSGSQTLPRTSSHRSVVSDPHQRPSNAAPDCWIKGRQHLEALWPL</sequence>
<evidence type="ECO:0000259" key="2">
    <source>
        <dbReference type="Pfam" id="PF23081"/>
    </source>
</evidence>
<accession>A0ABD0NUC6</accession>
<gene>
    <name evidence="3" type="ORF">M9458_041167</name>
</gene>
<reference evidence="3 4" key="1">
    <citation type="submission" date="2024-05" db="EMBL/GenBank/DDBJ databases">
        <title>Genome sequencing and assembly of Indian major carp, Cirrhinus mrigala (Hamilton, 1822).</title>
        <authorList>
            <person name="Mohindra V."/>
            <person name="Chowdhury L.M."/>
            <person name="Lal K."/>
            <person name="Jena J.K."/>
        </authorList>
    </citation>
    <scope>NUCLEOTIDE SEQUENCE [LARGE SCALE GENOMIC DNA]</scope>
    <source>
        <strain evidence="3">CM1030</strain>
        <tissue evidence="3">Blood</tissue>
    </source>
</reference>
<evidence type="ECO:0000313" key="4">
    <source>
        <dbReference type="Proteomes" id="UP001529510"/>
    </source>
</evidence>
<evidence type="ECO:0000313" key="3">
    <source>
        <dbReference type="EMBL" id="KAL0165414.1"/>
    </source>
</evidence>
<feature type="compositionally biased region" description="Polar residues" evidence="1">
    <location>
        <begin position="48"/>
        <end position="72"/>
    </location>
</feature>
<feature type="non-terminal residue" evidence="3">
    <location>
        <position position="102"/>
    </location>
</feature>
<keyword evidence="4" id="KW-1185">Reference proteome</keyword>
<comment type="caution">
    <text evidence="3">The sequence shown here is derived from an EMBL/GenBank/DDBJ whole genome shotgun (WGS) entry which is preliminary data.</text>
</comment>
<dbReference type="PANTHER" id="PTHR21608:SF8">
    <property type="entry name" value="KINESIN-LIKE PROTEIN KIF26B"/>
    <property type="match status" value="1"/>
</dbReference>
<dbReference type="InterPro" id="IPR027640">
    <property type="entry name" value="Kinesin-like_fam"/>
</dbReference>
<proteinExistence type="predicted"/>
<protein>
    <recommendedName>
        <fullName evidence="2">Kinesin-like protein KIF26A/B helical domain-containing protein</fullName>
    </recommendedName>
</protein>
<dbReference type="InterPro" id="IPR057090">
    <property type="entry name" value="HTH_KIF26A_B_1st"/>
</dbReference>
<dbReference type="EMBL" id="JAMKFB020000020">
    <property type="protein sequence ID" value="KAL0165414.1"/>
    <property type="molecule type" value="Genomic_DNA"/>
</dbReference>
<feature type="domain" description="Kinesin-like protein KIF26A/B helical" evidence="2">
    <location>
        <begin position="5"/>
        <end position="44"/>
    </location>
</feature>
<dbReference type="AlphaFoldDB" id="A0ABD0NUC6"/>
<dbReference type="PANTHER" id="PTHR21608">
    <property type="entry name" value="KINESIN-LIKE PROTEIN CG14535"/>
    <property type="match status" value="1"/>
</dbReference>
<dbReference type="Proteomes" id="UP001529510">
    <property type="component" value="Unassembled WGS sequence"/>
</dbReference>
<evidence type="ECO:0000256" key="1">
    <source>
        <dbReference type="SAM" id="MobiDB-lite"/>
    </source>
</evidence>
<feature type="region of interest" description="Disordered" evidence="1">
    <location>
        <begin position="47"/>
        <end position="87"/>
    </location>
</feature>
<organism evidence="3 4">
    <name type="scientific">Cirrhinus mrigala</name>
    <name type="common">Mrigala</name>
    <dbReference type="NCBI Taxonomy" id="683832"/>
    <lineage>
        <taxon>Eukaryota</taxon>
        <taxon>Metazoa</taxon>
        <taxon>Chordata</taxon>
        <taxon>Craniata</taxon>
        <taxon>Vertebrata</taxon>
        <taxon>Euteleostomi</taxon>
        <taxon>Actinopterygii</taxon>
        <taxon>Neopterygii</taxon>
        <taxon>Teleostei</taxon>
        <taxon>Ostariophysi</taxon>
        <taxon>Cypriniformes</taxon>
        <taxon>Cyprinidae</taxon>
        <taxon>Labeoninae</taxon>
        <taxon>Labeonini</taxon>
        <taxon>Cirrhinus</taxon>
    </lineage>
</organism>
<name>A0ABD0NUC6_CIRMR</name>